<proteinExistence type="predicted"/>
<keyword evidence="3" id="KW-1185">Reference proteome</keyword>
<reference evidence="2 3" key="1">
    <citation type="submission" date="2014-04" db="EMBL/GenBank/DDBJ databases">
        <authorList>
            <consortium name="DOE Joint Genome Institute"/>
            <person name="Kuo A."/>
            <person name="Tarkka M."/>
            <person name="Buscot F."/>
            <person name="Kohler A."/>
            <person name="Nagy L.G."/>
            <person name="Floudas D."/>
            <person name="Copeland A."/>
            <person name="Barry K.W."/>
            <person name="Cichocki N."/>
            <person name="Veneault-Fourrey C."/>
            <person name="LaButti K."/>
            <person name="Lindquist E.A."/>
            <person name="Lipzen A."/>
            <person name="Lundell T."/>
            <person name="Morin E."/>
            <person name="Murat C."/>
            <person name="Sun H."/>
            <person name="Tunlid A."/>
            <person name="Henrissat B."/>
            <person name="Grigoriev I.V."/>
            <person name="Hibbett D.S."/>
            <person name="Martin F."/>
            <person name="Nordberg H.P."/>
            <person name="Cantor M.N."/>
            <person name="Hua S.X."/>
        </authorList>
    </citation>
    <scope>NUCLEOTIDE SEQUENCE [LARGE SCALE GENOMIC DNA]</scope>
    <source>
        <strain evidence="2 3">F 1598</strain>
    </source>
</reference>
<feature type="compositionally biased region" description="Basic and acidic residues" evidence="1">
    <location>
        <begin position="1"/>
        <end position="21"/>
    </location>
</feature>
<accession>A0A0C3FYT2</accession>
<reference evidence="3" key="2">
    <citation type="submission" date="2015-01" db="EMBL/GenBank/DDBJ databases">
        <title>Evolutionary Origins and Diversification of the Mycorrhizal Mutualists.</title>
        <authorList>
            <consortium name="DOE Joint Genome Institute"/>
            <consortium name="Mycorrhizal Genomics Consortium"/>
            <person name="Kohler A."/>
            <person name="Kuo A."/>
            <person name="Nagy L.G."/>
            <person name="Floudas D."/>
            <person name="Copeland A."/>
            <person name="Barry K.W."/>
            <person name="Cichocki N."/>
            <person name="Veneault-Fourrey C."/>
            <person name="LaButti K."/>
            <person name="Lindquist E.A."/>
            <person name="Lipzen A."/>
            <person name="Lundell T."/>
            <person name="Morin E."/>
            <person name="Murat C."/>
            <person name="Riley R."/>
            <person name="Ohm R."/>
            <person name="Sun H."/>
            <person name="Tunlid A."/>
            <person name="Henrissat B."/>
            <person name="Grigoriev I.V."/>
            <person name="Hibbett D.S."/>
            <person name="Martin F."/>
        </authorList>
    </citation>
    <scope>NUCLEOTIDE SEQUENCE [LARGE SCALE GENOMIC DNA]</scope>
    <source>
        <strain evidence="3">F 1598</strain>
    </source>
</reference>
<dbReference type="Proteomes" id="UP000054166">
    <property type="component" value="Unassembled WGS sequence"/>
</dbReference>
<sequence>MKPGGDDRDDLARRHGEERTVELNNNSGKARTSDDRSGAKKSLNTKVLCNEISDLLPPPPAKKYSLTYSTALGRGSSFCPV</sequence>
<dbReference type="AlphaFoldDB" id="A0A0C3FYT2"/>
<dbReference type="EMBL" id="KN832975">
    <property type="protein sequence ID" value="KIM89390.1"/>
    <property type="molecule type" value="Genomic_DNA"/>
</dbReference>
<evidence type="ECO:0000313" key="2">
    <source>
        <dbReference type="EMBL" id="KIM89390.1"/>
    </source>
</evidence>
<feature type="region of interest" description="Disordered" evidence="1">
    <location>
        <begin position="1"/>
        <end position="43"/>
    </location>
</feature>
<gene>
    <name evidence="2" type="ORF">PILCRDRAFT_223228</name>
</gene>
<evidence type="ECO:0000313" key="3">
    <source>
        <dbReference type="Proteomes" id="UP000054166"/>
    </source>
</evidence>
<evidence type="ECO:0000256" key="1">
    <source>
        <dbReference type="SAM" id="MobiDB-lite"/>
    </source>
</evidence>
<name>A0A0C3FYT2_PILCF</name>
<protein>
    <submittedName>
        <fullName evidence="2">Uncharacterized protein</fullName>
    </submittedName>
</protein>
<organism evidence="2 3">
    <name type="scientific">Piloderma croceum (strain F 1598)</name>
    <dbReference type="NCBI Taxonomy" id="765440"/>
    <lineage>
        <taxon>Eukaryota</taxon>
        <taxon>Fungi</taxon>
        <taxon>Dikarya</taxon>
        <taxon>Basidiomycota</taxon>
        <taxon>Agaricomycotina</taxon>
        <taxon>Agaricomycetes</taxon>
        <taxon>Agaricomycetidae</taxon>
        <taxon>Atheliales</taxon>
        <taxon>Atheliaceae</taxon>
        <taxon>Piloderma</taxon>
    </lineage>
</organism>
<dbReference type="InParanoid" id="A0A0C3FYT2"/>
<dbReference type="HOGENOM" id="CLU_2574689_0_0_1"/>